<dbReference type="EMBL" id="CADCTP010000011">
    <property type="protein sequence ID" value="CAA9213890.1"/>
    <property type="molecule type" value="Genomic_DNA"/>
</dbReference>
<sequence length="298" mass="32485">MIEPLQVLWQPAGESMPARDGRALVDISDGDTPNVRMPIRMLSVDTPEVTARSAARAAAIDAEFAQLAEWIATGVAPISAELGAVLGPKLATGKAGTLQFRLGTEASVFAKANAEQRLTRPDGSRRNLFLRTADAPFDSNHRMLAYVAPDYSAAERAALTRAERSTFNLDLVRAGWGVTFVLYPSVPGERDLPLLVAAAAEARAAGLGIWAEADMLPAYEYRAMEKLFRLTRRIVAGEDVDRFSWRERYCADLRSRTLHGPEGYSGVPPEYRLWIWPADVPDAIARLNLVPAPALVSA</sequence>
<evidence type="ECO:0000313" key="2">
    <source>
        <dbReference type="EMBL" id="CAA9213890.1"/>
    </source>
</evidence>
<feature type="domain" description="TNase-like" evidence="1">
    <location>
        <begin position="103"/>
        <end position="211"/>
    </location>
</feature>
<name>A0A6J4H6C1_9ACTN</name>
<organism evidence="2">
    <name type="scientific">uncultured Mycobacteriales bacterium</name>
    <dbReference type="NCBI Taxonomy" id="581187"/>
    <lineage>
        <taxon>Bacteria</taxon>
        <taxon>Bacillati</taxon>
        <taxon>Actinomycetota</taxon>
        <taxon>Actinomycetes</taxon>
        <taxon>Mycobacteriales</taxon>
        <taxon>environmental samples</taxon>
    </lineage>
</organism>
<proteinExistence type="predicted"/>
<reference evidence="2" key="1">
    <citation type="submission" date="2020-02" db="EMBL/GenBank/DDBJ databases">
        <authorList>
            <person name="Meier V. D."/>
        </authorList>
    </citation>
    <scope>NUCLEOTIDE SEQUENCE</scope>
    <source>
        <strain evidence="2">AVDCRST_MAG41</strain>
    </source>
</reference>
<accession>A0A6J4H6C1</accession>
<dbReference type="SUPFAM" id="SSF50199">
    <property type="entry name" value="Staphylococcal nuclease"/>
    <property type="match status" value="1"/>
</dbReference>
<dbReference type="Gene3D" id="2.40.50.90">
    <property type="match status" value="1"/>
</dbReference>
<dbReference type="InterPro" id="IPR035437">
    <property type="entry name" value="SNase_OB-fold_sf"/>
</dbReference>
<protein>
    <submittedName>
        <fullName evidence="2">Nuclease</fullName>
    </submittedName>
</protein>
<dbReference type="InterPro" id="IPR016071">
    <property type="entry name" value="Staphylococal_nuclease_OB-fold"/>
</dbReference>
<dbReference type="Pfam" id="PF00565">
    <property type="entry name" value="SNase"/>
    <property type="match status" value="1"/>
</dbReference>
<evidence type="ECO:0000259" key="1">
    <source>
        <dbReference type="Pfam" id="PF00565"/>
    </source>
</evidence>
<dbReference type="AlphaFoldDB" id="A0A6J4H6C1"/>
<gene>
    <name evidence="2" type="ORF">AVDCRST_MAG41-89</name>
</gene>